<feature type="domain" description="Nucleoside transporter/FeoB GTPase Gate" evidence="10">
    <location>
        <begin position="91"/>
        <end position="188"/>
    </location>
</feature>
<feature type="domain" description="Concentrative nucleoside transporter C-terminal" evidence="9">
    <location>
        <begin position="193"/>
        <end position="391"/>
    </location>
</feature>
<organism evidence="11 12">
    <name type="scientific">Oceanobacillus luteolus</name>
    <dbReference type="NCBI Taxonomy" id="1274358"/>
    <lineage>
        <taxon>Bacteria</taxon>
        <taxon>Bacillati</taxon>
        <taxon>Bacillota</taxon>
        <taxon>Bacilli</taxon>
        <taxon>Bacillales</taxon>
        <taxon>Bacillaceae</taxon>
        <taxon>Oceanobacillus</taxon>
    </lineage>
</organism>
<feature type="transmembrane region" description="Helical" evidence="7">
    <location>
        <begin position="273"/>
        <end position="293"/>
    </location>
</feature>
<keyword evidence="6 7" id="KW-0472">Membrane</keyword>
<feature type="transmembrane region" description="Helical" evidence="7">
    <location>
        <begin position="63"/>
        <end position="83"/>
    </location>
</feature>
<keyword evidence="12" id="KW-1185">Reference proteome</keyword>
<keyword evidence="5 7" id="KW-1133">Transmembrane helix</keyword>
<feature type="transmembrane region" description="Helical" evidence="7">
    <location>
        <begin position="334"/>
        <end position="354"/>
    </location>
</feature>
<feature type="transmembrane region" description="Helical" evidence="7">
    <location>
        <begin position="31"/>
        <end position="51"/>
    </location>
</feature>
<dbReference type="EMBL" id="JBHUDE010000049">
    <property type="protein sequence ID" value="MFD1608277.1"/>
    <property type="molecule type" value="Genomic_DNA"/>
</dbReference>
<dbReference type="InterPro" id="IPR011657">
    <property type="entry name" value="CNT_C_dom"/>
</dbReference>
<evidence type="ECO:0000256" key="1">
    <source>
        <dbReference type="ARBA" id="ARBA00004651"/>
    </source>
</evidence>
<evidence type="ECO:0000256" key="2">
    <source>
        <dbReference type="ARBA" id="ARBA00009033"/>
    </source>
</evidence>
<feature type="transmembrane region" description="Helical" evidence="7">
    <location>
        <begin position="248"/>
        <end position="267"/>
    </location>
</feature>
<comment type="caution">
    <text evidence="11">The sequence shown here is derived from an EMBL/GenBank/DDBJ whole genome shotgun (WGS) entry which is preliminary data.</text>
</comment>
<proteinExistence type="inferred from homology"/>
<evidence type="ECO:0000256" key="3">
    <source>
        <dbReference type="ARBA" id="ARBA00022475"/>
    </source>
</evidence>
<keyword evidence="3" id="KW-1003">Cell membrane</keyword>
<evidence type="ECO:0000256" key="6">
    <source>
        <dbReference type="ARBA" id="ARBA00023136"/>
    </source>
</evidence>
<evidence type="ECO:0000259" key="8">
    <source>
        <dbReference type="Pfam" id="PF01773"/>
    </source>
</evidence>
<evidence type="ECO:0000256" key="5">
    <source>
        <dbReference type="ARBA" id="ARBA00022989"/>
    </source>
</evidence>
<protein>
    <submittedName>
        <fullName evidence="11">NupC/NupG family nucleoside CNT transporter</fullName>
    </submittedName>
</protein>
<feature type="transmembrane region" description="Helical" evidence="7">
    <location>
        <begin position="375"/>
        <end position="393"/>
    </location>
</feature>
<accession>A0ABW4HSZ6</accession>
<dbReference type="InterPro" id="IPR008276">
    <property type="entry name" value="C_nuclsd_transpt"/>
</dbReference>
<feature type="transmembrane region" description="Helical" evidence="7">
    <location>
        <begin position="166"/>
        <end position="187"/>
    </location>
</feature>
<dbReference type="Pfam" id="PF07662">
    <property type="entry name" value="Nucleos_tra2_C"/>
    <property type="match status" value="1"/>
</dbReference>
<dbReference type="RefSeq" id="WP_251510443.1">
    <property type="nucleotide sequence ID" value="NZ_JAMBON010000001.1"/>
</dbReference>
<dbReference type="InterPro" id="IPR002668">
    <property type="entry name" value="CNT_N_dom"/>
</dbReference>
<name>A0ABW4HSZ6_9BACI</name>
<feature type="domain" description="Concentrative nucleoside transporter N-terminal" evidence="8">
    <location>
        <begin position="8"/>
        <end position="81"/>
    </location>
</feature>
<sequence>MGILVGVLGLIFVFGLSYLLSNDKKGINYKAIGILIVLQFIVTIIAFRTSFGLRIVEVISNGVTAVLSYGYEGVDFVVGGLLIEEGASVFFINVLMLIIFTSTLLAILTHIRVLPLAIKYIGGLLAKVTGLSKVTTFNAINSIFFGQSEAVLAIKSHLDNMSKNKLFIISTSAMASVSSSIMGAYMLLIPPQYVLVAMVLNSMSALVITSFMTPIKDEEDEQIDIKDISDSGSIFQSISQGALDGGKVALIVAAMLVAYNGLIALVNGLFMNILGIDFTTILGYIFAPAAWLMGIPSHEIVSAGAVMATKLVTNEFVAMLQFQPLIPELSAKTVAIVSTFTVSFANFSSIGIISGSIQAVNGEKANQVARFGMKMLLASTLTSMATATIVGFFF</sequence>
<dbReference type="Proteomes" id="UP001597221">
    <property type="component" value="Unassembled WGS sequence"/>
</dbReference>
<dbReference type="PANTHER" id="PTHR10590">
    <property type="entry name" value="SODIUM/NUCLEOSIDE COTRANSPORTER"/>
    <property type="match status" value="1"/>
</dbReference>
<evidence type="ECO:0000259" key="10">
    <source>
        <dbReference type="Pfam" id="PF07670"/>
    </source>
</evidence>
<keyword evidence="4 7" id="KW-0812">Transmembrane</keyword>
<evidence type="ECO:0000313" key="12">
    <source>
        <dbReference type="Proteomes" id="UP001597221"/>
    </source>
</evidence>
<dbReference type="InterPro" id="IPR011642">
    <property type="entry name" value="Gate_dom"/>
</dbReference>
<feature type="transmembrane region" description="Helical" evidence="7">
    <location>
        <begin position="89"/>
        <end position="111"/>
    </location>
</feature>
<evidence type="ECO:0000259" key="9">
    <source>
        <dbReference type="Pfam" id="PF07662"/>
    </source>
</evidence>
<comment type="subcellular location">
    <subcellularLocation>
        <location evidence="1">Cell membrane</location>
        <topology evidence="1">Multi-pass membrane protein</topology>
    </subcellularLocation>
</comment>
<dbReference type="PANTHER" id="PTHR10590:SF23">
    <property type="entry name" value="NUPC_NUPG FAMILY NUCLEOSIDE CNT TRANSPORTER"/>
    <property type="match status" value="1"/>
</dbReference>
<evidence type="ECO:0000256" key="7">
    <source>
        <dbReference type="SAM" id="Phobius"/>
    </source>
</evidence>
<evidence type="ECO:0000256" key="4">
    <source>
        <dbReference type="ARBA" id="ARBA00022692"/>
    </source>
</evidence>
<feature type="transmembrane region" description="Helical" evidence="7">
    <location>
        <begin position="193"/>
        <end position="212"/>
    </location>
</feature>
<gene>
    <name evidence="11" type="ORF">ACFSBH_11470</name>
</gene>
<evidence type="ECO:0000313" key="11">
    <source>
        <dbReference type="EMBL" id="MFD1608277.1"/>
    </source>
</evidence>
<dbReference type="Pfam" id="PF01773">
    <property type="entry name" value="Nucleos_tra2_N"/>
    <property type="match status" value="1"/>
</dbReference>
<reference evidence="12" key="1">
    <citation type="journal article" date="2019" name="Int. J. Syst. Evol. Microbiol.">
        <title>The Global Catalogue of Microorganisms (GCM) 10K type strain sequencing project: providing services to taxonomists for standard genome sequencing and annotation.</title>
        <authorList>
            <consortium name="The Broad Institute Genomics Platform"/>
            <consortium name="The Broad Institute Genome Sequencing Center for Infectious Disease"/>
            <person name="Wu L."/>
            <person name="Ma J."/>
        </authorList>
    </citation>
    <scope>NUCLEOTIDE SEQUENCE [LARGE SCALE GENOMIC DNA]</scope>
    <source>
        <strain evidence="12">CGMCC 1.12376</strain>
    </source>
</reference>
<dbReference type="Pfam" id="PF07670">
    <property type="entry name" value="Gate"/>
    <property type="match status" value="1"/>
</dbReference>
<comment type="similarity">
    <text evidence="2">Belongs to the concentrative nucleoside transporter (CNT) (TC 2.A.41) family.</text>
</comment>